<gene>
    <name evidence="1" type="ORF">D0T90_02165</name>
</gene>
<dbReference type="KEGG" id="naq:D0T90_02165"/>
<name>A0A5P3MS34_NEIAN</name>
<sequence>MTDNDFPLKTLVLRIRDKTMLYQCYMPFLVNGGLFVPTDDILSLGQNVLLTVEIGNRRFQDLPVKTAWISPAGMSAQRPRGVGLAFGSNEDCRRLKQLIETELGDEIRSERTTFTL</sequence>
<dbReference type="Gene3D" id="2.40.10.220">
    <property type="entry name" value="predicted glycosyltransferase like domains"/>
    <property type="match status" value="1"/>
</dbReference>
<dbReference type="AlphaFoldDB" id="A0A5P3MS34"/>
<accession>A0A5P3MS34</accession>
<organism evidence="1 2">
    <name type="scientific">Neisseria animalis</name>
    <dbReference type="NCBI Taxonomy" id="492"/>
    <lineage>
        <taxon>Bacteria</taxon>
        <taxon>Pseudomonadati</taxon>
        <taxon>Pseudomonadota</taxon>
        <taxon>Betaproteobacteria</taxon>
        <taxon>Neisseriales</taxon>
        <taxon>Neisseriaceae</taxon>
        <taxon>Neisseria</taxon>
    </lineage>
</organism>
<reference evidence="1 2" key="1">
    <citation type="submission" date="2018-08" db="EMBL/GenBank/DDBJ databases">
        <title>Neisseria animalis ATCC 49930 complete genome.</title>
        <authorList>
            <person name="Veseli I.A."/>
            <person name="Mascarenhas dos Santos A.C."/>
            <person name="Buttler R."/>
            <person name="Pombert J.-F."/>
        </authorList>
    </citation>
    <scope>NUCLEOTIDE SEQUENCE [LARGE SCALE GENOMIC DNA]</scope>
    <source>
        <strain evidence="1 2">ATCC 49930</strain>
    </source>
</reference>
<evidence type="ECO:0000313" key="1">
    <source>
        <dbReference type="EMBL" id="QEY23449.1"/>
    </source>
</evidence>
<protein>
    <submittedName>
        <fullName evidence="1">Pilus assembly protein</fullName>
    </submittedName>
</protein>
<dbReference type="OrthoDB" id="5296245at2"/>
<dbReference type="RefSeq" id="WP_123794620.1">
    <property type="nucleotide sequence ID" value="NZ_CP031699.1"/>
</dbReference>
<dbReference type="Proteomes" id="UP000325536">
    <property type="component" value="Chromosome"/>
</dbReference>
<evidence type="ECO:0000313" key="2">
    <source>
        <dbReference type="Proteomes" id="UP000325536"/>
    </source>
</evidence>
<proteinExistence type="predicted"/>
<keyword evidence="2" id="KW-1185">Reference proteome</keyword>
<dbReference type="EMBL" id="CP031699">
    <property type="protein sequence ID" value="QEY23449.1"/>
    <property type="molecule type" value="Genomic_DNA"/>
</dbReference>